<dbReference type="RefSeq" id="WP_378981026.1">
    <property type="nucleotide sequence ID" value="NZ_JBHSBW010000003.1"/>
</dbReference>
<proteinExistence type="predicted"/>
<evidence type="ECO:0000313" key="2">
    <source>
        <dbReference type="Proteomes" id="UP001595789"/>
    </source>
</evidence>
<dbReference type="EMBL" id="JBHSBW010000003">
    <property type="protein sequence ID" value="MFC4209780.1"/>
    <property type="molecule type" value="Genomic_DNA"/>
</dbReference>
<comment type="caution">
    <text evidence="1">The sequence shown here is derived from an EMBL/GenBank/DDBJ whole genome shotgun (WGS) entry which is preliminary data.</text>
</comment>
<sequence length="76" mass="8872">MLRIKFKALKRVNQGNALKFNGKIVAKVNFFNAIQPCELNRLSTFKASGIRKYWHLQQMLNCDGESTDYIDIFFNN</sequence>
<gene>
    <name evidence="1" type="ORF">ACFOWA_01220</name>
</gene>
<evidence type="ECO:0000313" key="1">
    <source>
        <dbReference type="EMBL" id="MFC4209780.1"/>
    </source>
</evidence>
<keyword evidence="2" id="KW-1185">Reference proteome</keyword>
<reference evidence="2" key="1">
    <citation type="journal article" date="2019" name="Int. J. Syst. Evol. Microbiol.">
        <title>The Global Catalogue of Microorganisms (GCM) 10K type strain sequencing project: providing services to taxonomists for standard genome sequencing and annotation.</title>
        <authorList>
            <consortium name="The Broad Institute Genomics Platform"/>
            <consortium name="The Broad Institute Genome Sequencing Center for Infectious Disease"/>
            <person name="Wu L."/>
            <person name="Ma J."/>
        </authorList>
    </citation>
    <scope>NUCLEOTIDE SEQUENCE [LARGE SCALE GENOMIC DNA]</scope>
    <source>
        <strain evidence="2">CCM 8691</strain>
    </source>
</reference>
<organism evidence="1 2">
    <name type="scientific">Pedobacter lithocola</name>
    <dbReference type="NCBI Taxonomy" id="1908239"/>
    <lineage>
        <taxon>Bacteria</taxon>
        <taxon>Pseudomonadati</taxon>
        <taxon>Bacteroidota</taxon>
        <taxon>Sphingobacteriia</taxon>
        <taxon>Sphingobacteriales</taxon>
        <taxon>Sphingobacteriaceae</taxon>
        <taxon>Pedobacter</taxon>
    </lineage>
</organism>
<accession>A0ABV8P6H4</accession>
<name>A0ABV8P6H4_9SPHI</name>
<dbReference type="Proteomes" id="UP001595789">
    <property type="component" value="Unassembled WGS sequence"/>
</dbReference>
<protein>
    <submittedName>
        <fullName evidence="1">Uncharacterized protein</fullName>
    </submittedName>
</protein>